<dbReference type="InterPro" id="IPR050469">
    <property type="entry name" value="Diguanylate_Cyclase"/>
</dbReference>
<dbReference type="EMBL" id="JAFVMG010000017">
    <property type="protein sequence ID" value="MBO1329304.1"/>
    <property type="molecule type" value="Genomic_DNA"/>
</dbReference>
<dbReference type="PROSITE" id="PS50112">
    <property type="entry name" value="PAS"/>
    <property type="match status" value="1"/>
</dbReference>
<dbReference type="Gene3D" id="3.30.450.20">
    <property type="entry name" value="PAS domain"/>
    <property type="match status" value="1"/>
</dbReference>
<evidence type="ECO:0000256" key="2">
    <source>
        <dbReference type="ARBA" id="ARBA00012528"/>
    </source>
</evidence>
<dbReference type="NCBIfam" id="TIGR00254">
    <property type="entry name" value="GGDEF"/>
    <property type="match status" value="1"/>
</dbReference>
<evidence type="ECO:0000256" key="8">
    <source>
        <dbReference type="SAM" id="Phobius"/>
    </source>
</evidence>
<dbReference type="EC" id="2.7.7.65" evidence="2"/>
<organism evidence="11 12">
    <name type="scientific">Acetobacter suratthaniensis</name>
    <dbReference type="NCBI Taxonomy" id="1502841"/>
    <lineage>
        <taxon>Bacteria</taxon>
        <taxon>Pseudomonadati</taxon>
        <taxon>Pseudomonadota</taxon>
        <taxon>Alphaproteobacteria</taxon>
        <taxon>Acetobacterales</taxon>
        <taxon>Acetobacteraceae</taxon>
        <taxon>Acetobacter</taxon>
    </lineage>
</organism>
<dbReference type="Proteomes" id="UP000664399">
    <property type="component" value="Unassembled WGS sequence"/>
</dbReference>
<feature type="transmembrane region" description="Helical" evidence="8">
    <location>
        <begin position="208"/>
        <end position="236"/>
    </location>
</feature>
<keyword evidence="5 8" id="KW-1133">Transmembrane helix</keyword>
<dbReference type="InterPro" id="IPR007895">
    <property type="entry name" value="MASE1"/>
</dbReference>
<evidence type="ECO:0000259" key="10">
    <source>
        <dbReference type="PROSITE" id="PS50887"/>
    </source>
</evidence>
<dbReference type="Pfam" id="PF05231">
    <property type="entry name" value="MASE1"/>
    <property type="match status" value="1"/>
</dbReference>
<evidence type="ECO:0000256" key="6">
    <source>
        <dbReference type="ARBA" id="ARBA00023136"/>
    </source>
</evidence>
<comment type="caution">
    <text evidence="11">The sequence shown here is derived from an EMBL/GenBank/DDBJ whole genome shotgun (WGS) entry which is preliminary data.</text>
</comment>
<keyword evidence="3" id="KW-1003">Cell membrane</keyword>
<dbReference type="CDD" id="cd01949">
    <property type="entry name" value="GGDEF"/>
    <property type="match status" value="1"/>
</dbReference>
<dbReference type="InterPro" id="IPR000014">
    <property type="entry name" value="PAS"/>
</dbReference>
<dbReference type="Gene3D" id="3.30.70.270">
    <property type="match status" value="1"/>
</dbReference>
<feature type="domain" description="PAS" evidence="9">
    <location>
        <begin position="289"/>
        <end position="337"/>
    </location>
</feature>
<evidence type="ECO:0000256" key="7">
    <source>
        <dbReference type="ARBA" id="ARBA00034247"/>
    </source>
</evidence>
<name>A0ABS3LPL3_9PROT</name>
<dbReference type="PANTHER" id="PTHR45138:SF9">
    <property type="entry name" value="DIGUANYLATE CYCLASE DGCM-RELATED"/>
    <property type="match status" value="1"/>
</dbReference>
<dbReference type="PANTHER" id="PTHR45138">
    <property type="entry name" value="REGULATORY COMPONENTS OF SENSORY TRANSDUCTION SYSTEM"/>
    <property type="match status" value="1"/>
</dbReference>
<gene>
    <name evidence="11" type="ORF">J2D75_12565</name>
</gene>
<evidence type="ECO:0000313" key="12">
    <source>
        <dbReference type="Proteomes" id="UP000664399"/>
    </source>
</evidence>
<evidence type="ECO:0000259" key="9">
    <source>
        <dbReference type="PROSITE" id="PS50112"/>
    </source>
</evidence>
<feature type="transmembrane region" description="Helical" evidence="8">
    <location>
        <begin position="6"/>
        <end position="31"/>
    </location>
</feature>
<dbReference type="InterPro" id="IPR029787">
    <property type="entry name" value="Nucleotide_cyclase"/>
</dbReference>
<dbReference type="SUPFAM" id="SSF55785">
    <property type="entry name" value="PYP-like sensor domain (PAS domain)"/>
    <property type="match status" value="1"/>
</dbReference>
<evidence type="ECO:0000256" key="5">
    <source>
        <dbReference type="ARBA" id="ARBA00022989"/>
    </source>
</evidence>
<dbReference type="SUPFAM" id="SSF55073">
    <property type="entry name" value="Nucleotide cyclase"/>
    <property type="match status" value="1"/>
</dbReference>
<dbReference type="Pfam" id="PF00990">
    <property type="entry name" value="GGDEF"/>
    <property type="match status" value="1"/>
</dbReference>
<evidence type="ECO:0000256" key="1">
    <source>
        <dbReference type="ARBA" id="ARBA00004651"/>
    </source>
</evidence>
<dbReference type="InterPro" id="IPR000160">
    <property type="entry name" value="GGDEF_dom"/>
</dbReference>
<comment type="catalytic activity">
    <reaction evidence="7">
        <text>2 GTP = 3',3'-c-di-GMP + 2 diphosphate</text>
        <dbReference type="Rhea" id="RHEA:24898"/>
        <dbReference type="ChEBI" id="CHEBI:33019"/>
        <dbReference type="ChEBI" id="CHEBI:37565"/>
        <dbReference type="ChEBI" id="CHEBI:58805"/>
        <dbReference type="EC" id="2.7.7.65"/>
    </reaction>
</comment>
<accession>A0ABS3LPL3</accession>
<feature type="transmembrane region" description="Helical" evidence="8">
    <location>
        <begin position="256"/>
        <end position="277"/>
    </location>
</feature>
<proteinExistence type="predicted"/>
<dbReference type="InterPro" id="IPR035965">
    <property type="entry name" value="PAS-like_dom_sf"/>
</dbReference>
<keyword evidence="4 8" id="KW-0812">Transmembrane</keyword>
<feature type="transmembrane region" description="Helical" evidence="8">
    <location>
        <begin position="177"/>
        <end position="196"/>
    </location>
</feature>
<keyword evidence="12" id="KW-1185">Reference proteome</keyword>
<reference evidence="11 12" key="1">
    <citation type="submission" date="2021-03" db="EMBL/GenBank/DDBJ databases">
        <title>The complete genome sequence of Acetobacter suratthaniensis TBRC 1719.</title>
        <authorList>
            <person name="Charoenyingcharoen P."/>
            <person name="Yukphan P."/>
        </authorList>
    </citation>
    <scope>NUCLEOTIDE SEQUENCE [LARGE SCALE GENOMIC DNA]</scope>
    <source>
        <strain evidence="11 12">TBRC 1719</strain>
    </source>
</reference>
<evidence type="ECO:0000256" key="3">
    <source>
        <dbReference type="ARBA" id="ARBA00022475"/>
    </source>
</evidence>
<feature type="transmembrane region" description="Helical" evidence="8">
    <location>
        <begin position="102"/>
        <end position="124"/>
    </location>
</feature>
<feature type="transmembrane region" description="Helical" evidence="8">
    <location>
        <begin position="66"/>
        <end position="90"/>
    </location>
</feature>
<comment type="subcellular location">
    <subcellularLocation>
        <location evidence="1">Cell membrane</location>
        <topology evidence="1">Multi-pass membrane protein</topology>
    </subcellularLocation>
</comment>
<keyword evidence="6 8" id="KW-0472">Membrane</keyword>
<sequence>MFLYVFIAYLSISYTSYHVGHATIWPADALMLASIFSRKIDNISSATLITFFANLIAQTICGYHGFYMILYALVSSIQIFLSCHAYRIYIRKGLIFSDYKSILVFNVSSGVVFPFICAILGGSFNAIEAGSPFLGDFADWFFSLSLGNVAFTRPFTYILSGALRDNLKNAFSTGKGIAISCLSILVTVVASCLVFNQSEYPFLFIPSSLVIANSLLCGEVLGSSTVMFVSMLAIHFTFKNSGPIVLRHLGHLGQEAILQIYLLFLVFTERAVSIIFMRNESLMQGVSAREQMLNLMMSNATDSIVSIGCDGLCRWAGGASLDLLGRSASDIVGENIIHILGAEEVNESVLRSFFEDDSKTIYTFSGRSSYRKILFLNVSFRKFWTGGVVSGAIVTVHDITKESEKLADAIQRSEKDQLTRLLNRSGFNEKMKTLLGSEIKTFCLSYIDIDHFKTINDTYGHEVGDLVLTKISNLMLAEMREVDIVSRFGGDEFVIAVLSDEEKAAEVFARLVARVQAEVFEISPGRTLQITISCGFAKYTAGKMLDLLIQEADTALYDAKRTGRNRVCAFNNQKMVLEAVDA</sequence>
<dbReference type="SMART" id="SM00267">
    <property type="entry name" value="GGDEF"/>
    <property type="match status" value="1"/>
</dbReference>
<evidence type="ECO:0000313" key="11">
    <source>
        <dbReference type="EMBL" id="MBO1329304.1"/>
    </source>
</evidence>
<feature type="domain" description="GGDEF" evidence="10">
    <location>
        <begin position="440"/>
        <end position="572"/>
    </location>
</feature>
<protein>
    <recommendedName>
        <fullName evidence="2">diguanylate cyclase</fullName>
        <ecNumber evidence="2">2.7.7.65</ecNumber>
    </recommendedName>
</protein>
<dbReference type="PROSITE" id="PS50887">
    <property type="entry name" value="GGDEF"/>
    <property type="match status" value="1"/>
</dbReference>
<dbReference type="InterPro" id="IPR043128">
    <property type="entry name" value="Rev_trsase/Diguanyl_cyclase"/>
</dbReference>
<evidence type="ECO:0000256" key="4">
    <source>
        <dbReference type="ARBA" id="ARBA00022692"/>
    </source>
</evidence>